<dbReference type="Proteomes" id="UP001549143">
    <property type="component" value="Unassembled WGS sequence"/>
</dbReference>
<evidence type="ECO:0000256" key="1">
    <source>
        <dbReference type="ARBA" id="ARBA00022729"/>
    </source>
</evidence>
<comment type="caution">
    <text evidence="3">The sequence shown here is derived from an EMBL/GenBank/DDBJ whole genome shotgun (WGS) entry which is preliminary data.</text>
</comment>
<dbReference type="PANTHER" id="PTHR30006:SF2">
    <property type="entry name" value="ABC TRANSPORTER SUBSTRATE-BINDING PROTEIN"/>
    <property type="match status" value="1"/>
</dbReference>
<evidence type="ECO:0000313" key="4">
    <source>
        <dbReference type="Proteomes" id="UP001549143"/>
    </source>
</evidence>
<keyword evidence="1" id="KW-0732">Signal</keyword>
<dbReference type="InterPro" id="IPR006059">
    <property type="entry name" value="SBP"/>
</dbReference>
<keyword evidence="2" id="KW-0574">Periplasm</keyword>
<reference evidence="3 4" key="1">
    <citation type="submission" date="2024-06" db="EMBL/GenBank/DDBJ databases">
        <title>Genomic Encyclopedia of Type Strains, Phase IV (KMG-IV): sequencing the most valuable type-strain genomes for metagenomic binning, comparative biology and taxonomic classification.</title>
        <authorList>
            <person name="Goeker M."/>
        </authorList>
    </citation>
    <scope>NUCLEOTIDE SEQUENCE [LARGE SCALE GENOMIC DNA]</scope>
    <source>
        <strain evidence="3 4">DSM 19730</strain>
    </source>
</reference>
<protein>
    <submittedName>
        <fullName evidence="3">Spermidine/putrescine transport system substrate-binding protein</fullName>
    </submittedName>
</protein>
<accession>A0ABV2KJC6</accession>
<gene>
    <name evidence="3" type="ORF">ABID44_001497</name>
</gene>
<organism evidence="3 4">
    <name type="scientific">Aquamicrobium ahrensii</name>
    <dbReference type="NCBI Taxonomy" id="469551"/>
    <lineage>
        <taxon>Bacteria</taxon>
        <taxon>Pseudomonadati</taxon>
        <taxon>Pseudomonadota</taxon>
        <taxon>Alphaproteobacteria</taxon>
        <taxon>Hyphomicrobiales</taxon>
        <taxon>Phyllobacteriaceae</taxon>
        <taxon>Aquamicrobium</taxon>
    </lineage>
</organism>
<dbReference type="CDD" id="cd13589">
    <property type="entry name" value="PBP2_polyamine_RpCGA009"/>
    <property type="match status" value="1"/>
</dbReference>
<dbReference type="RefSeq" id="WP_354151066.1">
    <property type="nucleotide sequence ID" value="NZ_JBEPMN010000004.1"/>
</dbReference>
<proteinExistence type="predicted"/>
<dbReference type="Gene3D" id="3.40.190.10">
    <property type="entry name" value="Periplasmic binding protein-like II"/>
    <property type="match status" value="2"/>
</dbReference>
<sequence length="357" mass="39043">MKKQQTIDRSKRNFLALAGAGAVAVAAGAGRARAQTKELYVGIYDDISDVLKRVWIEPFEQEYGVKVHMSAGSSLDKLAKMRAEASNPRHSVMMMDDAVINQARQLGLTEPLTTSALPALAEVYPQYVLEDGHGVGIAIHYVSMAYNTAMTPPSSWRDLWREDLKRQVLIPSINLTNGVMMLIMAAALGGDKSVSEAQYAIDPGFEQIKALKPNLVDMFSNTASALNLLVQGEAKIAAPFYGKNINRFTREGAPVAISLPEEGPFAGINGACLVKNAPDPELAARFLDFGLRAEVQSALATGAISGPVNSRATMPEELRKLVPFQPQDIERMNFLDWTHINKERSAWTERWNQEVAG</sequence>
<name>A0ABV2KJC6_9HYPH</name>
<dbReference type="SUPFAM" id="SSF53850">
    <property type="entry name" value="Periplasmic binding protein-like II"/>
    <property type="match status" value="1"/>
</dbReference>
<dbReference type="InterPro" id="IPR006311">
    <property type="entry name" value="TAT_signal"/>
</dbReference>
<keyword evidence="4" id="KW-1185">Reference proteome</keyword>
<evidence type="ECO:0000313" key="3">
    <source>
        <dbReference type="EMBL" id="MET3661177.1"/>
    </source>
</evidence>
<evidence type="ECO:0000256" key="2">
    <source>
        <dbReference type="ARBA" id="ARBA00022764"/>
    </source>
</evidence>
<dbReference type="PANTHER" id="PTHR30006">
    <property type="entry name" value="THIAMINE-BINDING PERIPLASMIC PROTEIN-RELATED"/>
    <property type="match status" value="1"/>
</dbReference>
<dbReference type="PROSITE" id="PS51318">
    <property type="entry name" value="TAT"/>
    <property type="match status" value="1"/>
</dbReference>
<dbReference type="Pfam" id="PF13416">
    <property type="entry name" value="SBP_bac_8"/>
    <property type="match status" value="1"/>
</dbReference>
<dbReference type="EMBL" id="JBEPMN010000004">
    <property type="protein sequence ID" value="MET3661177.1"/>
    <property type="molecule type" value="Genomic_DNA"/>
</dbReference>